<sequence length="44" mass="4773">MLLRRSRGFAHLMPRPCWSRARTGCGDLGALLDTPGGADRQSGM</sequence>
<name>A0A0B5ESN6_STRA4</name>
<dbReference type="EMBL" id="CP010519">
    <property type="protein sequence ID" value="AJE81147.1"/>
    <property type="molecule type" value="Genomic_DNA"/>
</dbReference>
<evidence type="ECO:0000313" key="2">
    <source>
        <dbReference type="Proteomes" id="UP000031523"/>
    </source>
</evidence>
<organism evidence="1 2">
    <name type="scientific">Streptomyces albus (strain ATCC 21838 / DSM 41398 / FERM P-419 / JCM 4703 / NBRC 107858)</name>
    <dbReference type="NCBI Taxonomy" id="1081613"/>
    <lineage>
        <taxon>Bacteria</taxon>
        <taxon>Bacillati</taxon>
        <taxon>Actinomycetota</taxon>
        <taxon>Actinomycetes</taxon>
        <taxon>Kitasatosporales</taxon>
        <taxon>Streptomycetaceae</taxon>
        <taxon>Streptomyces</taxon>
    </lineage>
</organism>
<dbReference type="Proteomes" id="UP000031523">
    <property type="component" value="Chromosome"/>
</dbReference>
<accession>A0A0B5ESN6</accession>
<protein>
    <submittedName>
        <fullName evidence="1">Uncharacterized protein</fullName>
    </submittedName>
</protein>
<reference evidence="1 2" key="1">
    <citation type="submission" date="2015-01" db="EMBL/GenBank/DDBJ databases">
        <title>Enhanced salinomycin production by adjusting the supply of polyketide extender units in Streptomyce albus DSM 41398.</title>
        <authorList>
            <person name="Lu C."/>
        </authorList>
    </citation>
    <scope>NUCLEOTIDE SEQUENCE [LARGE SCALE GENOMIC DNA]</scope>
    <source>
        <strain evidence="2">ATCC 21838 / DSM 41398 / FERM P-419 / JCM 4703 / NBRC 107858</strain>
    </source>
</reference>
<keyword evidence="2" id="KW-1185">Reference proteome</keyword>
<proteinExistence type="predicted"/>
<dbReference type="KEGG" id="sals:SLNWT_0771"/>
<dbReference type="AlphaFoldDB" id="A0A0B5ESN6"/>
<gene>
    <name evidence="1" type="ORF">SLNWT_0771</name>
</gene>
<evidence type="ECO:0000313" key="1">
    <source>
        <dbReference type="EMBL" id="AJE81147.1"/>
    </source>
</evidence>